<organism evidence="11 12">
    <name type="scientific">Hypsibius exemplaris</name>
    <name type="common">Freshwater tardigrade</name>
    <dbReference type="NCBI Taxonomy" id="2072580"/>
    <lineage>
        <taxon>Eukaryota</taxon>
        <taxon>Metazoa</taxon>
        <taxon>Ecdysozoa</taxon>
        <taxon>Tardigrada</taxon>
        <taxon>Eutardigrada</taxon>
        <taxon>Parachela</taxon>
        <taxon>Hypsibioidea</taxon>
        <taxon>Hypsibiidae</taxon>
        <taxon>Hypsibius</taxon>
    </lineage>
</organism>
<keyword evidence="4" id="KW-0297">G-protein coupled receptor</keyword>
<dbReference type="PANTHER" id="PTHR24243:SF208">
    <property type="entry name" value="PYROKININ-1 RECEPTOR"/>
    <property type="match status" value="1"/>
</dbReference>
<feature type="transmembrane region" description="Helical" evidence="9">
    <location>
        <begin position="69"/>
        <end position="92"/>
    </location>
</feature>
<dbReference type="AlphaFoldDB" id="A0A9X6NHG7"/>
<dbReference type="Gene3D" id="1.20.1070.10">
    <property type="entry name" value="Rhodopsin 7-helix transmembrane proteins"/>
    <property type="match status" value="1"/>
</dbReference>
<evidence type="ECO:0000313" key="12">
    <source>
        <dbReference type="Proteomes" id="UP000192578"/>
    </source>
</evidence>
<keyword evidence="3 9" id="KW-1133">Transmembrane helix</keyword>
<accession>A0A9X6NHG7</accession>
<evidence type="ECO:0000256" key="6">
    <source>
        <dbReference type="ARBA" id="ARBA00023170"/>
    </source>
</evidence>
<dbReference type="SUPFAM" id="SSF81321">
    <property type="entry name" value="Family A G protein-coupled receptor-like"/>
    <property type="match status" value="1"/>
</dbReference>
<feature type="compositionally biased region" description="Basic and acidic residues" evidence="8">
    <location>
        <begin position="267"/>
        <end position="281"/>
    </location>
</feature>
<dbReference type="CDD" id="cd00637">
    <property type="entry name" value="7tm_classA_rhodopsin-like"/>
    <property type="match status" value="1"/>
</dbReference>
<dbReference type="PROSITE" id="PS50262">
    <property type="entry name" value="G_PROTEIN_RECEP_F1_2"/>
    <property type="match status" value="1"/>
</dbReference>
<evidence type="ECO:0000256" key="8">
    <source>
        <dbReference type="SAM" id="MobiDB-lite"/>
    </source>
</evidence>
<dbReference type="OrthoDB" id="2101615at2759"/>
<dbReference type="InterPro" id="IPR017452">
    <property type="entry name" value="GPCR_Rhodpsn_7TM"/>
</dbReference>
<dbReference type="Pfam" id="PF00001">
    <property type="entry name" value="7tm_1"/>
    <property type="match status" value="1"/>
</dbReference>
<feature type="transmembrane region" description="Helical" evidence="9">
    <location>
        <begin position="397"/>
        <end position="417"/>
    </location>
</feature>
<keyword evidence="5 9" id="KW-0472">Membrane</keyword>
<evidence type="ECO:0000256" key="7">
    <source>
        <dbReference type="ARBA" id="ARBA00023224"/>
    </source>
</evidence>
<feature type="transmembrane region" description="Helical" evidence="9">
    <location>
        <begin position="34"/>
        <end position="57"/>
    </location>
</feature>
<keyword evidence="2 9" id="KW-0812">Transmembrane</keyword>
<feature type="transmembrane region" description="Helical" evidence="9">
    <location>
        <begin position="207"/>
        <end position="229"/>
    </location>
</feature>
<feature type="domain" description="G-protein coupled receptors family 1 profile" evidence="10">
    <location>
        <begin position="51"/>
        <end position="413"/>
    </location>
</feature>
<evidence type="ECO:0000256" key="1">
    <source>
        <dbReference type="ARBA" id="ARBA00004141"/>
    </source>
</evidence>
<feature type="transmembrane region" description="Helical" evidence="9">
    <location>
        <begin position="156"/>
        <end position="176"/>
    </location>
</feature>
<feature type="region of interest" description="Disordered" evidence="8">
    <location>
        <begin position="1"/>
        <end position="20"/>
    </location>
</feature>
<feature type="transmembrane region" description="Helical" evidence="9">
    <location>
        <begin position="357"/>
        <end position="377"/>
    </location>
</feature>
<name>A0A9X6NHG7_HYPEX</name>
<keyword evidence="6" id="KW-0675">Receptor</keyword>
<sequence>MEFLRNYSRATGNSSALPSNGSAGWNEIERVSSIILIPVVSIVIYLIGGTFNGALLMTFARDRALRTPFNVYIINLLVGNLGIILFQLPFAIEKIVTALSDGPKWVYSAHVCNLILWGSLGMPACLSGCHELIALTRLWACLYPMHFRIYHTARRAVLLCVGMWVTVSLFLLPGIIVDGLKYRKLVNTQFCIPNVKAMPVFYGLAQFLFFLLPELVILVSLPIIGLVKLSRWREQQRRRHVIAPRSEHVTMGPSAGDSAEVVGPRPANDRSRDRPTNDQSRDQLAIGPATDRWSRDRPTNDQSRGQLAIGPATDRWSRDRPTNDQSRDQLAIGPATDRWSRNRPVVPRPASQRTNSFAVLVALTISVAICWTPNVVYTAMRVVGNAKQDVPATFLKAQLMLFTVEVVLDPILFALALRSLRDGLRGVLRGCIH</sequence>
<keyword evidence="7" id="KW-0807">Transducer</keyword>
<evidence type="ECO:0000256" key="3">
    <source>
        <dbReference type="ARBA" id="ARBA00022989"/>
    </source>
</evidence>
<evidence type="ECO:0000256" key="9">
    <source>
        <dbReference type="SAM" id="Phobius"/>
    </source>
</evidence>
<comment type="caution">
    <text evidence="11">The sequence shown here is derived from an EMBL/GenBank/DDBJ whole genome shotgun (WGS) entry which is preliminary data.</text>
</comment>
<dbReference type="PANTHER" id="PTHR24243">
    <property type="entry name" value="G-PROTEIN COUPLED RECEPTOR"/>
    <property type="match status" value="1"/>
</dbReference>
<dbReference type="GO" id="GO:0004930">
    <property type="term" value="F:G protein-coupled receptor activity"/>
    <property type="evidence" value="ECO:0007669"/>
    <property type="project" value="UniProtKB-KW"/>
</dbReference>
<feature type="transmembrane region" description="Helical" evidence="9">
    <location>
        <begin position="114"/>
        <end position="135"/>
    </location>
</feature>
<dbReference type="PRINTS" id="PR00237">
    <property type="entry name" value="GPCRRHODOPSN"/>
</dbReference>
<keyword evidence="12" id="KW-1185">Reference proteome</keyword>
<evidence type="ECO:0000313" key="11">
    <source>
        <dbReference type="EMBL" id="OWA50741.1"/>
    </source>
</evidence>
<dbReference type="Proteomes" id="UP000192578">
    <property type="component" value="Unassembled WGS sequence"/>
</dbReference>
<reference evidence="12" key="1">
    <citation type="submission" date="2017-01" db="EMBL/GenBank/DDBJ databases">
        <title>Comparative genomics of anhydrobiosis in the tardigrade Hypsibius dujardini.</title>
        <authorList>
            <person name="Yoshida Y."/>
            <person name="Koutsovoulos G."/>
            <person name="Laetsch D."/>
            <person name="Stevens L."/>
            <person name="Kumar S."/>
            <person name="Horikawa D."/>
            <person name="Ishino K."/>
            <person name="Komine S."/>
            <person name="Tomita M."/>
            <person name="Blaxter M."/>
            <person name="Arakawa K."/>
        </authorList>
    </citation>
    <scope>NUCLEOTIDE SEQUENCE [LARGE SCALE GENOMIC DNA]</scope>
    <source>
        <strain evidence="12">Z151</strain>
    </source>
</reference>
<dbReference type="EMBL" id="MTYJ01000201">
    <property type="protein sequence ID" value="OWA50741.1"/>
    <property type="molecule type" value="Genomic_DNA"/>
</dbReference>
<evidence type="ECO:0000256" key="2">
    <source>
        <dbReference type="ARBA" id="ARBA00022692"/>
    </source>
</evidence>
<evidence type="ECO:0000259" key="10">
    <source>
        <dbReference type="PROSITE" id="PS50262"/>
    </source>
</evidence>
<gene>
    <name evidence="11" type="ORF">BV898_15247</name>
</gene>
<feature type="compositionally biased region" description="Polar residues" evidence="8">
    <location>
        <begin position="8"/>
        <end position="20"/>
    </location>
</feature>
<proteinExistence type="predicted"/>
<dbReference type="InterPro" id="IPR000276">
    <property type="entry name" value="GPCR_Rhodpsn"/>
</dbReference>
<evidence type="ECO:0000256" key="4">
    <source>
        <dbReference type="ARBA" id="ARBA00023040"/>
    </source>
</evidence>
<feature type="region of interest" description="Disordered" evidence="8">
    <location>
        <begin position="243"/>
        <end position="350"/>
    </location>
</feature>
<evidence type="ECO:0000256" key="5">
    <source>
        <dbReference type="ARBA" id="ARBA00023136"/>
    </source>
</evidence>
<feature type="compositionally biased region" description="Basic and acidic residues" evidence="8">
    <location>
        <begin position="315"/>
        <end position="327"/>
    </location>
</feature>
<comment type="subcellular location">
    <subcellularLocation>
        <location evidence="1">Membrane</location>
        <topology evidence="1">Multi-pass membrane protein</topology>
    </subcellularLocation>
</comment>
<protein>
    <recommendedName>
        <fullName evidence="10">G-protein coupled receptors family 1 profile domain-containing protein</fullName>
    </recommendedName>
</protein>
<dbReference type="GO" id="GO:0016020">
    <property type="term" value="C:membrane"/>
    <property type="evidence" value="ECO:0007669"/>
    <property type="project" value="UniProtKB-SubCell"/>
</dbReference>